<dbReference type="EMBL" id="HG994372">
    <property type="protein sequence ID" value="CAF2110196.1"/>
    <property type="molecule type" value="Genomic_DNA"/>
</dbReference>
<evidence type="ECO:0000256" key="1">
    <source>
        <dbReference type="SAM" id="MobiDB-lite"/>
    </source>
</evidence>
<accession>A0A816U6T7</accession>
<name>A0A816U6T7_BRANA</name>
<feature type="compositionally biased region" description="Basic and acidic residues" evidence="1">
    <location>
        <begin position="46"/>
        <end position="57"/>
    </location>
</feature>
<sequence length="153" mass="17998">MNKRCKRMKVMEKKLEKIEDCQYYLKKKVKKVETLDGRIDGIEKEMKEKEEDNKNNEGFDYQGMDYDWGGQRNDRNEMVVYEDSTCETKEADKGAAKPFGTGVKHRPKQMALRKQAPKLRGRPRKATQPKKSTTPEQETPEQTKGYVYQVWPN</sequence>
<feature type="region of interest" description="Disordered" evidence="1">
    <location>
        <begin position="46"/>
        <end position="72"/>
    </location>
</feature>
<dbReference type="AlphaFoldDB" id="A0A816U6T7"/>
<feature type="compositionally biased region" description="Basic residues" evidence="1">
    <location>
        <begin position="115"/>
        <end position="128"/>
    </location>
</feature>
<gene>
    <name evidence="2" type="ORF">DARMORV10_C08P22600.1</name>
</gene>
<dbReference type="Proteomes" id="UP001295469">
    <property type="component" value="Chromosome C08"/>
</dbReference>
<proteinExistence type="predicted"/>
<feature type="compositionally biased region" description="Low complexity" evidence="1">
    <location>
        <begin position="129"/>
        <end position="144"/>
    </location>
</feature>
<feature type="region of interest" description="Disordered" evidence="1">
    <location>
        <begin position="87"/>
        <end position="153"/>
    </location>
</feature>
<organism evidence="2">
    <name type="scientific">Brassica napus</name>
    <name type="common">Rape</name>
    <dbReference type="NCBI Taxonomy" id="3708"/>
    <lineage>
        <taxon>Eukaryota</taxon>
        <taxon>Viridiplantae</taxon>
        <taxon>Streptophyta</taxon>
        <taxon>Embryophyta</taxon>
        <taxon>Tracheophyta</taxon>
        <taxon>Spermatophyta</taxon>
        <taxon>Magnoliopsida</taxon>
        <taxon>eudicotyledons</taxon>
        <taxon>Gunneridae</taxon>
        <taxon>Pentapetalae</taxon>
        <taxon>rosids</taxon>
        <taxon>malvids</taxon>
        <taxon>Brassicales</taxon>
        <taxon>Brassicaceae</taxon>
        <taxon>Brassiceae</taxon>
        <taxon>Brassica</taxon>
    </lineage>
</organism>
<reference evidence="2" key="1">
    <citation type="submission" date="2021-01" db="EMBL/GenBank/DDBJ databases">
        <authorList>
            <consortium name="Genoscope - CEA"/>
            <person name="William W."/>
        </authorList>
    </citation>
    <scope>NUCLEOTIDE SEQUENCE</scope>
</reference>
<evidence type="ECO:0000313" key="2">
    <source>
        <dbReference type="EMBL" id="CAF2110196.1"/>
    </source>
</evidence>
<protein>
    <submittedName>
        <fullName evidence="2">(rape) hypothetical protein</fullName>
    </submittedName>
</protein>